<feature type="signal peptide" evidence="1">
    <location>
        <begin position="1"/>
        <end position="22"/>
    </location>
</feature>
<dbReference type="AlphaFoldDB" id="A0AAJ6VNI9"/>
<dbReference type="Proteomes" id="UP000695007">
    <property type="component" value="Unplaced"/>
</dbReference>
<keyword evidence="1" id="KW-0732">Signal</keyword>
<dbReference type="KEGG" id="csol:105360465"/>
<sequence length="91" mass="10183">MKVLQSTLLLLIIINFIKISHSDDGLDLIAMKRPFCNAFTGCGRKRDPAYAGPGYEGLQLPVPVYRALLRVAADAEARMRLRHAQAEPRVY</sequence>
<proteinExistence type="predicted"/>
<evidence type="ECO:0000313" key="3">
    <source>
        <dbReference type="RefSeq" id="XP_011495668.1"/>
    </source>
</evidence>
<dbReference type="RefSeq" id="XP_011495668.1">
    <property type="nucleotide sequence ID" value="XM_011497366.1"/>
</dbReference>
<dbReference type="Pfam" id="PF11105">
    <property type="entry name" value="CCAP"/>
    <property type="match status" value="1"/>
</dbReference>
<evidence type="ECO:0000313" key="2">
    <source>
        <dbReference type="Proteomes" id="UP000695007"/>
    </source>
</evidence>
<name>A0AAJ6VNI9_9HYME</name>
<reference evidence="3" key="1">
    <citation type="submission" date="2025-08" db="UniProtKB">
        <authorList>
            <consortium name="RefSeq"/>
        </authorList>
    </citation>
    <scope>IDENTIFICATION</scope>
</reference>
<gene>
    <name evidence="3" type="primary">LOC105360465</name>
</gene>
<keyword evidence="2" id="KW-1185">Reference proteome</keyword>
<protein>
    <submittedName>
        <fullName evidence="3">Cardioactive peptide-like</fullName>
    </submittedName>
</protein>
<dbReference type="GeneID" id="105360465"/>
<dbReference type="InterPro" id="IPR024276">
    <property type="entry name" value="CCAP"/>
</dbReference>
<organism evidence="2 3">
    <name type="scientific">Ceratosolen solmsi marchali</name>
    <dbReference type="NCBI Taxonomy" id="326594"/>
    <lineage>
        <taxon>Eukaryota</taxon>
        <taxon>Metazoa</taxon>
        <taxon>Ecdysozoa</taxon>
        <taxon>Arthropoda</taxon>
        <taxon>Hexapoda</taxon>
        <taxon>Insecta</taxon>
        <taxon>Pterygota</taxon>
        <taxon>Neoptera</taxon>
        <taxon>Endopterygota</taxon>
        <taxon>Hymenoptera</taxon>
        <taxon>Apocrita</taxon>
        <taxon>Proctotrupomorpha</taxon>
        <taxon>Chalcidoidea</taxon>
        <taxon>Agaonidae</taxon>
        <taxon>Agaoninae</taxon>
        <taxon>Ceratosolen</taxon>
    </lineage>
</organism>
<feature type="chain" id="PRO_5042605759" evidence="1">
    <location>
        <begin position="23"/>
        <end position="91"/>
    </location>
</feature>
<evidence type="ECO:0000256" key="1">
    <source>
        <dbReference type="SAM" id="SignalP"/>
    </source>
</evidence>
<accession>A0AAJ6VNI9</accession>